<reference evidence="6" key="1">
    <citation type="submission" date="2022-10" db="EMBL/GenBank/DDBJ databases">
        <title>Tapping the CABI collections for fungal endophytes: first genome assemblies for Collariella, Neodidymelliopsis, Ascochyta clinopodiicola, Didymella pomorum, Didymosphaeria variabile, Neocosmospora piperis and Neocucurbitaria cava.</title>
        <authorList>
            <person name="Hill R."/>
        </authorList>
    </citation>
    <scope>NUCLEOTIDE SEQUENCE</scope>
    <source>
        <strain evidence="6">IMI 355082</strain>
    </source>
</reference>
<dbReference type="EMBL" id="JAPEVB010000007">
    <property type="protein sequence ID" value="KAJ4385658.1"/>
    <property type="molecule type" value="Genomic_DNA"/>
</dbReference>
<gene>
    <name evidence="6" type="ORF">N0V93_010087</name>
</gene>
<evidence type="ECO:0000259" key="5">
    <source>
        <dbReference type="Pfam" id="PF01485"/>
    </source>
</evidence>
<evidence type="ECO:0000313" key="7">
    <source>
        <dbReference type="Proteomes" id="UP001140453"/>
    </source>
</evidence>
<keyword evidence="7" id="KW-1185">Reference proteome</keyword>
<evidence type="ECO:0000256" key="4">
    <source>
        <dbReference type="ARBA" id="ARBA00022833"/>
    </source>
</evidence>
<dbReference type="PROSITE" id="PS00518">
    <property type="entry name" value="ZF_RING_1"/>
    <property type="match status" value="1"/>
</dbReference>
<name>A0A9W9CS08_9PEZI</name>
<protein>
    <recommendedName>
        <fullName evidence="5">IBR domain-containing protein</fullName>
    </recommendedName>
</protein>
<dbReference type="OrthoDB" id="10009520at2759"/>
<dbReference type="CDD" id="cd20335">
    <property type="entry name" value="BRcat_RBR"/>
    <property type="match status" value="1"/>
</dbReference>
<dbReference type="Proteomes" id="UP001140453">
    <property type="component" value="Unassembled WGS sequence"/>
</dbReference>
<dbReference type="InterPro" id="IPR002867">
    <property type="entry name" value="IBR_dom"/>
</dbReference>
<feature type="domain" description="IBR" evidence="5">
    <location>
        <begin position="230"/>
        <end position="288"/>
    </location>
</feature>
<evidence type="ECO:0000313" key="6">
    <source>
        <dbReference type="EMBL" id="KAJ4385658.1"/>
    </source>
</evidence>
<dbReference type="PANTHER" id="PTHR11685">
    <property type="entry name" value="RBR FAMILY RING FINGER AND IBR DOMAIN-CONTAINING"/>
    <property type="match status" value="1"/>
</dbReference>
<evidence type="ECO:0000256" key="2">
    <source>
        <dbReference type="ARBA" id="ARBA00022771"/>
    </source>
</evidence>
<keyword evidence="4" id="KW-0862">Zinc</keyword>
<keyword evidence="1" id="KW-0479">Metal-binding</keyword>
<dbReference type="GO" id="GO:0016567">
    <property type="term" value="P:protein ubiquitination"/>
    <property type="evidence" value="ECO:0007669"/>
    <property type="project" value="InterPro"/>
</dbReference>
<dbReference type="Gene3D" id="3.30.40.10">
    <property type="entry name" value="Zinc/RING finger domain, C3HC4 (zinc finger)"/>
    <property type="match status" value="1"/>
</dbReference>
<dbReference type="GO" id="GO:0004842">
    <property type="term" value="F:ubiquitin-protein transferase activity"/>
    <property type="evidence" value="ECO:0007669"/>
    <property type="project" value="InterPro"/>
</dbReference>
<organism evidence="6 7">
    <name type="scientific">Gnomoniopsis smithogilvyi</name>
    <dbReference type="NCBI Taxonomy" id="1191159"/>
    <lineage>
        <taxon>Eukaryota</taxon>
        <taxon>Fungi</taxon>
        <taxon>Dikarya</taxon>
        <taxon>Ascomycota</taxon>
        <taxon>Pezizomycotina</taxon>
        <taxon>Sordariomycetes</taxon>
        <taxon>Sordariomycetidae</taxon>
        <taxon>Diaporthales</taxon>
        <taxon>Gnomoniaceae</taxon>
        <taxon>Gnomoniopsis</taxon>
    </lineage>
</organism>
<dbReference type="InterPro" id="IPR031127">
    <property type="entry name" value="E3_UB_ligase_RBR"/>
</dbReference>
<accession>A0A9W9CS08</accession>
<sequence>MHERNVDTATLRVLLELQLEDLNIILSSSKGKQRQGEADDFDLALDAYRFELESQVSLLDDRNICQSIQSAVCLDAEIISEFVAHEEQASFDRDLALKSTNRVFPVGYTPSAATKNPDIDMDFLSKLEKLYVSRPDSDADLAPQAESSSWAATREQPQTLYRTCTACTEDYPTHNVARCSQCPHEYCRGCLRRLFSDSLTDESLFPPQCCKMDIDVEQVLNFLPPKLVAKFRAKKMEYDTPNRTYCHNPTCSLFIPTSAVSEDIGTCGGCRQKTCIICKGPSHSGTDCPGDTGVQALLDVAAENGWQRCYQCHRIVELNFGCYHIIQQHADAKLNSATSAAVFGKNVPVNNGTMIAL</sequence>
<comment type="caution">
    <text evidence="6">The sequence shown here is derived from an EMBL/GenBank/DDBJ whole genome shotgun (WGS) entry which is preliminary data.</text>
</comment>
<dbReference type="Pfam" id="PF01485">
    <property type="entry name" value="IBR"/>
    <property type="match status" value="1"/>
</dbReference>
<dbReference type="SUPFAM" id="SSF57850">
    <property type="entry name" value="RING/U-box"/>
    <property type="match status" value="2"/>
</dbReference>
<dbReference type="InterPro" id="IPR013083">
    <property type="entry name" value="Znf_RING/FYVE/PHD"/>
</dbReference>
<dbReference type="InterPro" id="IPR017907">
    <property type="entry name" value="Znf_RING_CS"/>
</dbReference>
<evidence type="ECO:0000256" key="1">
    <source>
        <dbReference type="ARBA" id="ARBA00022723"/>
    </source>
</evidence>
<evidence type="ECO:0000256" key="3">
    <source>
        <dbReference type="ARBA" id="ARBA00022786"/>
    </source>
</evidence>
<proteinExistence type="predicted"/>
<dbReference type="AlphaFoldDB" id="A0A9W9CS08"/>
<keyword evidence="2" id="KW-0863">Zinc-finger</keyword>
<dbReference type="GO" id="GO:0008270">
    <property type="term" value="F:zinc ion binding"/>
    <property type="evidence" value="ECO:0007669"/>
    <property type="project" value="UniProtKB-KW"/>
</dbReference>
<keyword evidence="3" id="KW-0833">Ubl conjugation pathway</keyword>